<evidence type="ECO:0000313" key="3">
    <source>
        <dbReference type="Proteomes" id="UP001153365"/>
    </source>
</evidence>
<proteinExistence type="predicted"/>
<reference evidence="2" key="1">
    <citation type="submission" date="2022-06" db="EMBL/GenBank/DDBJ databases">
        <authorList>
            <consortium name="SYNGENTA / RWTH Aachen University"/>
        </authorList>
    </citation>
    <scope>NUCLEOTIDE SEQUENCE</scope>
</reference>
<evidence type="ECO:0000256" key="1">
    <source>
        <dbReference type="SAM" id="MobiDB-lite"/>
    </source>
</evidence>
<gene>
    <name evidence="2" type="ORF">PPACK8108_LOCUS2945</name>
</gene>
<feature type="region of interest" description="Disordered" evidence="1">
    <location>
        <begin position="1"/>
        <end position="20"/>
    </location>
</feature>
<evidence type="ECO:0000313" key="2">
    <source>
        <dbReference type="EMBL" id="CAH7668436.1"/>
    </source>
</evidence>
<organism evidence="2 3">
    <name type="scientific">Phakopsora pachyrhizi</name>
    <name type="common">Asian soybean rust disease fungus</name>
    <dbReference type="NCBI Taxonomy" id="170000"/>
    <lineage>
        <taxon>Eukaryota</taxon>
        <taxon>Fungi</taxon>
        <taxon>Dikarya</taxon>
        <taxon>Basidiomycota</taxon>
        <taxon>Pucciniomycotina</taxon>
        <taxon>Pucciniomycetes</taxon>
        <taxon>Pucciniales</taxon>
        <taxon>Phakopsoraceae</taxon>
        <taxon>Phakopsora</taxon>
    </lineage>
</organism>
<keyword evidence="3" id="KW-1185">Reference proteome</keyword>
<feature type="region of interest" description="Disordered" evidence="1">
    <location>
        <begin position="97"/>
        <end position="143"/>
    </location>
</feature>
<dbReference type="EMBL" id="CALTRL010000518">
    <property type="protein sequence ID" value="CAH7668436.1"/>
    <property type="molecule type" value="Genomic_DNA"/>
</dbReference>
<name>A0AAV0AIZ9_PHAPC</name>
<accession>A0AAV0AIZ9</accession>
<sequence length="143" mass="16325">MTVWEEGLSDGDEIFGKGIKEDELDEVPTRAENRRWVGQWRWVEDDRTSKPIEDRRKDLTTESIKGDGEICREVIALAPASDGDEIFGKGIKEDELDELSDRVPTHSKDNTVRHDKKDTQQYRTGHETGHEETGKTHMTGQGM</sequence>
<protein>
    <submittedName>
        <fullName evidence="2">Uncharacterized protein</fullName>
    </submittedName>
</protein>
<dbReference type="AlphaFoldDB" id="A0AAV0AIZ9"/>
<comment type="caution">
    <text evidence="2">The sequence shown here is derived from an EMBL/GenBank/DDBJ whole genome shotgun (WGS) entry which is preliminary data.</text>
</comment>
<dbReference type="Proteomes" id="UP001153365">
    <property type="component" value="Unassembled WGS sequence"/>
</dbReference>
<feature type="compositionally biased region" description="Basic and acidic residues" evidence="1">
    <location>
        <begin position="97"/>
        <end position="135"/>
    </location>
</feature>